<dbReference type="Pfam" id="PF10604">
    <property type="entry name" value="Polyketide_cyc2"/>
    <property type="match status" value="1"/>
</dbReference>
<organism evidence="1 2">
    <name type="scientific">Gordonia mangrovi</name>
    <dbReference type="NCBI Taxonomy" id="2665643"/>
    <lineage>
        <taxon>Bacteria</taxon>
        <taxon>Bacillati</taxon>
        <taxon>Actinomycetota</taxon>
        <taxon>Actinomycetes</taxon>
        <taxon>Mycobacteriales</taxon>
        <taxon>Gordoniaceae</taxon>
        <taxon>Gordonia</taxon>
    </lineage>
</organism>
<dbReference type="Gene3D" id="3.30.530.20">
    <property type="match status" value="1"/>
</dbReference>
<evidence type="ECO:0000313" key="1">
    <source>
        <dbReference type="EMBL" id="MXP22970.1"/>
    </source>
</evidence>
<accession>A0A6L7GSV4</accession>
<dbReference type="SUPFAM" id="SSF55961">
    <property type="entry name" value="Bet v1-like"/>
    <property type="match status" value="1"/>
</dbReference>
<sequence length="172" mass="19014">MARSYPLESIDLDFFDTAPVTYRIDVHLPVSPQRAWAELTRQHTLDWCRAIKSIEFVSPPPYGVGTKRKASLGPGFAGLSEHFFVWDENPDTGEYRNAFYAENASTPGLKRFGELTEISPADVGCHLVWSFALELSSSAKAVTAFSGPTAATVFKTVETDTIRHFATLSPQI</sequence>
<dbReference type="RefSeq" id="WP_160903387.1">
    <property type="nucleotide sequence ID" value="NZ_CP102850.1"/>
</dbReference>
<name>A0A6L7GSV4_9ACTN</name>
<reference evidence="1 2" key="1">
    <citation type="submission" date="2019-11" db="EMBL/GenBank/DDBJ databases">
        <title>Gordonia sp. nov., a novel actinobacterium isolated from mangrove soil in Hainan.</title>
        <authorList>
            <person name="Huang X."/>
            <person name="Xie Y."/>
            <person name="Chu X."/>
            <person name="Xiao K."/>
        </authorList>
    </citation>
    <scope>NUCLEOTIDE SEQUENCE [LARGE SCALE GENOMIC DNA]</scope>
    <source>
        <strain evidence="1 2">HNM0687</strain>
    </source>
</reference>
<dbReference type="InterPro" id="IPR019587">
    <property type="entry name" value="Polyketide_cyclase/dehydratase"/>
</dbReference>
<dbReference type="Proteomes" id="UP000475545">
    <property type="component" value="Unassembled WGS sequence"/>
</dbReference>
<comment type="caution">
    <text evidence="1">The sequence shown here is derived from an EMBL/GenBank/DDBJ whole genome shotgun (WGS) entry which is preliminary data.</text>
</comment>
<dbReference type="InterPro" id="IPR023393">
    <property type="entry name" value="START-like_dom_sf"/>
</dbReference>
<gene>
    <name evidence="1" type="ORF">GIY30_16660</name>
</gene>
<dbReference type="AlphaFoldDB" id="A0A6L7GSV4"/>
<dbReference type="EMBL" id="WMBR01000004">
    <property type="protein sequence ID" value="MXP22970.1"/>
    <property type="molecule type" value="Genomic_DNA"/>
</dbReference>
<keyword evidence="2" id="KW-1185">Reference proteome</keyword>
<protein>
    <submittedName>
        <fullName evidence="1">SRPBCC family protein</fullName>
    </submittedName>
</protein>
<proteinExistence type="predicted"/>
<evidence type="ECO:0000313" key="2">
    <source>
        <dbReference type="Proteomes" id="UP000475545"/>
    </source>
</evidence>